<proteinExistence type="predicted"/>
<dbReference type="CDD" id="cd02440">
    <property type="entry name" value="AdoMet_MTases"/>
    <property type="match status" value="1"/>
</dbReference>
<dbReference type="InterPro" id="IPR029063">
    <property type="entry name" value="SAM-dependent_MTases_sf"/>
</dbReference>
<dbReference type="Proteomes" id="UP000242188">
    <property type="component" value="Unassembled WGS sequence"/>
</dbReference>
<dbReference type="Pfam" id="PF13649">
    <property type="entry name" value="Methyltransf_25"/>
    <property type="match status" value="1"/>
</dbReference>
<dbReference type="SUPFAM" id="SSF53335">
    <property type="entry name" value="S-adenosyl-L-methionine-dependent methyltransferases"/>
    <property type="match status" value="1"/>
</dbReference>
<dbReference type="AlphaFoldDB" id="A0A210QA06"/>
<name>A0A210QA06_MIZYE</name>
<evidence type="ECO:0000256" key="8">
    <source>
        <dbReference type="ARBA" id="ARBA00047841"/>
    </source>
</evidence>
<keyword evidence="11" id="KW-1185">Reference proteome</keyword>
<gene>
    <name evidence="10" type="ORF">KP79_PYT24420</name>
</gene>
<keyword evidence="4 10" id="KW-0808">Transferase</keyword>
<dbReference type="EMBL" id="NEDP02004467">
    <property type="protein sequence ID" value="OWF45570.1"/>
    <property type="molecule type" value="Genomic_DNA"/>
</dbReference>
<dbReference type="Gene3D" id="3.40.50.150">
    <property type="entry name" value="Vaccinia Virus protein VP39"/>
    <property type="match status" value="1"/>
</dbReference>
<evidence type="ECO:0000256" key="2">
    <source>
        <dbReference type="ARBA" id="ARBA00005189"/>
    </source>
</evidence>
<keyword evidence="3 10" id="KW-0489">Methyltransferase</keyword>
<dbReference type="GO" id="GO:0032259">
    <property type="term" value="P:methylation"/>
    <property type="evidence" value="ECO:0007669"/>
    <property type="project" value="UniProtKB-KW"/>
</dbReference>
<evidence type="ECO:0000256" key="1">
    <source>
        <dbReference type="ARBA" id="ARBA00004969"/>
    </source>
</evidence>
<evidence type="ECO:0000259" key="9">
    <source>
        <dbReference type="Pfam" id="PF13649"/>
    </source>
</evidence>
<evidence type="ECO:0000313" key="11">
    <source>
        <dbReference type="Proteomes" id="UP000242188"/>
    </source>
</evidence>
<feature type="domain" description="Methyltransferase" evidence="9">
    <location>
        <begin position="62"/>
        <end position="158"/>
    </location>
</feature>
<evidence type="ECO:0000256" key="5">
    <source>
        <dbReference type="ARBA" id="ARBA00035674"/>
    </source>
</evidence>
<dbReference type="OrthoDB" id="10250730at2759"/>
<reference evidence="10 11" key="1">
    <citation type="journal article" date="2017" name="Nat. Ecol. Evol.">
        <title>Scallop genome provides insights into evolution of bilaterian karyotype and development.</title>
        <authorList>
            <person name="Wang S."/>
            <person name="Zhang J."/>
            <person name="Jiao W."/>
            <person name="Li J."/>
            <person name="Xun X."/>
            <person name="Sun Y."/>
            <person name="Guo X."/>
            <person name="Huan P."/>
            <person name="Dong B."/>
            <person name="Zhang L."/>
            <person name="Hu X."/>
            <person name="Sun X."/>
            <person name="Wang J."/>
            <person name="Zhao C."/>
            <person name="Wang Y."/>
            <person name="Wang D."/>
            <person name="Huang X."/>
            <person name="Wang R."/>
            <person name="Lv J."/>
            <person name="Li Y."/>
            <person name="Zhang Z."/>
            <person name="Liu B."/>
            <person name="Lu W."/>
            <person name="Hui Y."/>
            <person name="Liang J."/>
            <person name="Zhou Z."/>
            <person name="Hou R."/>
            <person name="Li X."/>
            <person name="Liu Y."/>
            <person name="Li H."/>
            <person name="Ning X."/>
            <person name="Lin Y."/>
            <person name="Zhao L."/>
            <person name="Xing Q."/>
            <person name="Dou J."/>
            <person name="Li Y."/>
            <person name="Mao J."/>
            <person name="Guo H."/>
            <person name="Dou H."/>
            <person name="Li T."/>
            <person name="Mu C."/>
            <person name="Jiang W."/>
            <person name="Fu Q."/>
            <person name="Fu X."/>
            <person name="Miao Y."/>
            <person name="Liu J."/>
            <person name="Yu Q."/>
            <person name="Li R."/>
            <person name="Liao H."/>
            <person name="Li X."/>
            <person name="Kong Y."/>
            <person name="Jiang Z."/>
            <person name="Chourrout D."/>
            <person name="Li R."/>
            <person name="Bao Z."/>
        </authorList>
    </citation>
    <scope>NUCLEOTIDE SEQUENCE [LARGE SCALE GENOMIC DNA]</scope>
    <source>
        <strain evidence="10 11">PY_sf001</strain>
    </source>
</reference>
<comment type="catalytic activity">
    <reaction evidence="8">
        <text>N-methylethanolamine phosphate + S-adenosyl-L-methionine = N,N-dimethylethanolamine phosphate + S-adenosyl-L-homocysteine + H(+)</text>
        <dbReference type="Rhea" id="RHEA:25321"/>
        <dbReference type="ChEBI" id="CHEBI:15378"/>
        <dbReference type="ChEBI" id="CHEBI:57781"/>
        <dbReference type="ChEBI" id="CHEBI:57856"/>
        <dbReference type="ChEBI" id="CHEBI:58641"/>
        <dbReference type="ChEBI" id="CHEBI:59789"/>
        <dbReference type="EC" id="2.1.1.103"/>
    </reaction>
    <physiologicalReaction direction="left-to-right" evidence="8">
        <dbReference type="Rhea" id="RHEA:25322"/>
    </physiologicalReaction>
</comment>
<dbReference type="InterPro" id="IPR041698">
    <property type="entry name" value="Methyltransf_25"/>
</dbReference>
<evidence type="ECO:0000256" key="6">
    <source>
        <dbReference type="ARBA" id="ARBA00047619"/>
    </source>
</evidence>
<dbReference type="GO" id="GO:0000234">
    <property type="term" value="F:phosphoethanolamine N-methyltransferase activity"/>
    <property type="evidence" value="ECO:0007669"/>
    <property type="project" value="UniProtKB-EC"/>
</dbReference>
<sequence>MSGEGPEHTTMLRWYREKLARNFNLPENTFIGRHVKKLLEKNNAVLEMEAVRLCDIQPDHQVLEVGFGPGIGIQAACHLIEDGNGTVQGIDISSLMLETATERNGKFLQTGKLILHLQDVADSTFDSNTFDRVFHCNCYYFWKDSLQAAKELYRVMKPRSIMVTTLDHDAIINAQKKNLLQYGKPDPEEYIHVLETVGFRDVRMEHLNHERSGRKYQAIFAYIGDKKEDKYIDEANKGRLSVT</sequence>
<dbReference type="EC" id="2.1.1.103" evidence="5"/>
<evidence type="ECO:0000256" key="3">
    <source>
        <dbReference type="ARBA" id="ARBA00022603"/>
    </source>
</evidence>
<evidence type="ECO:0000256" key="4">
    <source>
        <dbReference type="ARBA" id="ARBA00022679"/>
    </source>
</evidence>
<evidence type="ECO:0000256" key="7">
    <source>
        <dbReference type="ARBA" id="ARBA00047622"/>
    </source>
</evidence>
<comment type="catalytic activity">
    <reaction evidence="7">
        <text>phosphoethanolamine + S-adenosyl-L-methionine = N-methylethanolamine phosphate + S-adenosyl-L-homocysteine + H(+)</text>
        <dbReference type="Rhea" id="RHEA:20365"/>
        <dbReference type="ChEBI" id="CHEBI:15378"/>
        <dbReference type="ChEBI" id="CHEBI:57781"/>
        <dbReference type="ChEBI" id="CHEBI:57856"/>
        <dbReference type="ChEBI" id="CHEBI:58190"/>
        <dbReference type="ChEBI" id="CHEBI:59789"/>
        <dbReference type="EC" id="2.1.1.103"/>
    </reaction>
    <physiologicalReaction direction="left-to-right" evidence="7">
        <dbReference type="Rhea" id="RHEA:20366"/>
    </physiologicalReaction>
</comment>
<dbReference type="PANTHER" id="PTHR44307:SF2">
    <property type="entry name" value="PHOSPHOETHANOLAMINE METHYLTRANSFERASE ISOFORM X1"/>
    <property type="match status" value="1"/>
</dbReference>
<organism evidence="10 11">
    <name type="scientific">Mizuhopecten yessoensis</name>
    <name type="common">Japanese scallop</name>
    <name type="synonym">Patinopecten yessoensis</name>
    <dbReference type="NCBI Taxonomy" id="6573"/>
    <lineage>
        <taxon>Eukaryota</taxon>
        <taxon>Metazoa</taxon>
        <taxon>Spiralia</taxon>
        <taxon>Lophotrochozoa</taxon>
        <taxon>Mollusca</taxon>
        <taxon>Bivalvia</taxon>
        <taxon>Autobranchia</taxon>
        <taxon>Pteriomorphia</taxon>
        <taxon>Pectinida</taxon>
        <taxon>Pectinoidea</taxon>
        <taxon>Pectinidae</taxon>
        <taxon>Mizuhopecten</taxon>
    </lineage>
</organism>
<evidence type="ECO:0000313" key="10">
    <source>
        <dbReference type="EMBL" id="OWF45570.1"/>
    </source>
</evidence>
<dbReference type="PANTHER" id="PTHR44307">
    <property type="entry name" value="PHOSPHOETHANOLAMINE METHYLTRANSFERASE"/>
    <property type="match status" value="1"/>
</dbReference>
<comment type="pathway">
    <text evidence="1">Phospholipid metabolism; phosphatidylcholine biosynthesis.</text>
</comment>
<comment type="catalytic activity">
    <reaction evidence="6">
        <text>N,N-dimethylethanolamine phosphate + S-adenosyl-L-methionine = phosphocholine + S-adenosyl-L-homocysteine + H(+)</text>
        <dbReference type="Rhea" id="RHEA:25325"/>
        <dbReference type="ChEBI" id="CHEBI:15378"/>
        <dbReference type="ChEBI" id="CHEBI:57856"/>
        <dbReference type="ChEBI" id="CHEBI:58641"/>
        <dbReference type="ChEBI" id="CHEBI:59789"/>
        <dbReference type="ChEBI" id="CHEBI:295975"/>
        <dbReference type="EC" id="2.1.1.103"/>
    </reaction>
    <physiologicalReaction direction="left-to-right" evidence="6">
        <dbReference type="Rhea" id="RHEA:25326"/>
    </physiologicalReaction>
</comment>
<comment type="caution">
    <text evidence="10">The sequence shown here is derived from an EMBL/GenBank/DDBJ whole genome shotgun (WGS) entry which is preliminary data.</text>
</comment>
<protein>
    <recommendedName>
        <fullName evidence="5">phosphoethanolamine N-methyltransferase</fullName>
        <ecNumber evidence="5">2.1.1.103</ecNumber>
    </recommendedName>
</protein>
<comment type="pathway">
    <text evidence="2">Lipid metabolism.</text>
</comment>
<accession>A0A210QA06</accession>